<dbReference type="PANTHER" id="PTHR10766">
    <property type="entry name" value="TRANSMEMBRANE 9 SUPERFAMILY PROTEIN"/>
    <property type="match status" value="1"/>
</dbReference>
<dbReference type="OMA" id="WKSIYAD"/>
<evidence type="ECO:0000256" key="2">
    <source>
        <dbReference type="ARBA" id="ARBA00005227"/>
    </source>
</evidence>
<evidence type="ECO:0000313" key="9">
    <source>
        <dbReference type="Proteomes" id="UP000076078"/>
    </source>
</evidence>
<dbReference type="AlphaFoldDB" id="A0A151Z382"/>
<evidence type="ECO:0000256" key="5">
    <source>
        <dbReference type="ARBA" id="ARBA00022989"/>
    </source>
</evidence>
<feature type="transmembrane region" description="Helical" evidence="7">
    <location>
        <begin position="427"/>
        <end position="449"/>
    </location>
</feature>
<dbReference type="PANTHER" id="PTHR10766:SF35">
    <property type="entry name" value="PHAGOCYTIC RECEPTOR 1C-RELATED"/>
    <property type="match status" value="1"/>
</dbReference>
<keyword evidence="6 7" id="KW-0472">Membrane</keyword>
<evidence type="ECO:0000256" key="7">
    <source>
        <dbReference type="RuleBase" id="RU363079"/>
    </source>
</evidence>
<proteinExistence type="inferred from homology"/>
<comment type="similarity">
    <text evidence="2 7">Belongs to the nonaspanin (TM9SF) (TC 9.A.2) family.</text>
</comment>
<keyword evidence="3 7" id="KW-0812">Transmembrane</keyword>
<evidence type="ECO:0000256" key="6">
    <source>
        <dbReference type="ARBA" id="ARBA00023136"/>
    </source>
</evidence>
<feature type="signal peptide" evidence="7">
    <location>
        <begin position="1"/>
        <end position="25"/>
    </location>
</feature>
<organism evidence="8 9">
    <name type="scientific">Tieghemostelium lacteum</name>
    <name type="common">Slime mold</name>
    <name type="synonym">Dictyostelium lacteum</name>
    <dbReference type="NCBI Taxonomy" id="361077"/>
    <lineage>
        <taxon>Eukaryota</taxon>
        <taxon>Amoebozoa</taxon>
        <taxon>Evosea</taxon>
        <taxon>Eumycetozoa</taxon>
        <taxon>Dictyostelia</taxon>
        <taxon>Dictyosteliales</taxon>
        <taxon>Raperosteliaceae</taxon>
        <taxon>Tieghemostelium</taxon>
    </lineage>
</organism>
<evidence type="ECO:0000256" key="1">
    <source>
        <dbReference type="ARBA" id="ARBA00004141"/>
    </source>
</evidence>
<feature type="transmembrane region" description="Helical" evidence="7">
    <location>
        <begin position="324"/>
        <end position="350"/>
    </location>
</feature>
<evidence type="ECO:0000256" key="4">
    <source>
        <dbReference type="ARBA" id="ARBA00022729"/>
    </source>
</evidence>
<keyword evidence="4 7" id="KW-0732">Signal</keyword>
<gene>
    <name evidence="8" type="ORF">DLAC_11841</name>
</gene>
<feature type="transmembrane region" description="Helical" evidence="7">
    <location>
        <begin position="579"/>
        <end position="607"/>
    </location>
</feature>
<feature type="transmembrane region" description="Helical" evidence="7">
    <location>
        <begin position="545"/>
        <end position="567"/>
    </location>
</feature>
<feature type="transmembrane region" description="Helical" evidence="7">
    <location>
        <begin position="395"/>
        <end position="415"/>
    </location>
</feature>
<feature type="transmembrane region" description="Helical" evidence="7">
    <location>
        <begin position="356"/>
        <end position="374"/>
    </location>
</feature>
<accession>A0A151Z382</accession>
<evidence type="ECO:0000256" key="3">
    <source>
        <dbReference type="ARBA" id="ARBA00022692"/>
    </source>
</evidence>
<dbReference type="GO" id="GO:0016020">
    <property type="term" value="C:membrane"/>
    <property type="evidence" value="ECO:0007669"/>
    <property type="project" value="UniProtKB-SubCell"/>
</dbReference>
<name>A0A151Z382_TIELA</name>
<dbReference type="InParanoid" id="A0A151Z382"/>
<feature type="transmembrane region" description="Helical" evidence="7">
    <location>
        <begin position="482"/>
        <end position="504"/>
    </location>
</feature>
<dbReference type="GO" id="GO:0072657">
    <property type="term" value="P:protein localization to membrane"/>
    <property type="evidence" value="ECO:0007669"/>
    <property type="project" value="TreeGrafter"/>
</dbReference>
<keyword evidence="5 7" id="KW-1133">Transmembrane helix</keyword>
<protein>
    <recommendedName>
        <fullName evidence="7">Transmembrane 9 superfamily member</fullName>
    </recommendedName>
</protein>
<keyword evidence="9" id="KW-1185">Reference proteome</keyword>
<dbReference type="Proteomes" id="UP000076078">
    <property type="component" value="Unassembled WGS sequence"/>
</dbReference>
<dbReference type="FunCoup" id="A0A151Z382">
    <property type="interactions" value="490"/>
</dbReference>
<feature type="transmembrane region" description="Helical" evidence="7">
    <location>
        <begin position="510"/>
        <end position="533"/>
    </location>
</feature>
<dbReference type="InterPro" id="IPR004240">
    <property type="entry name" value="EMP70"/>
</dbReference>
<dbReference type="OrthoDB" id="1666796at2759"/>
<comment type="caution">
    <text evidence="8">The sequence shown here is derived from an EMBL/GenBank/DDBJ whole genome shotgun (WGS) entry which is preliminary data.</text>
</comment>
<sequence length="618" mass="70597">MKTCKSITLVTITTILLLYSSLVNGRIFSSGPEIEYKVNESVPVYMNMMRSDLMWYDYYYKGLYPQPKKIEDHDSFIFNLSGNKKRTSLIQIDSFLQNIPCTPLVKGNTTESSYTTLSAPQSNDFINLIKNQFRAHFYIDDLPIGHRFGDNLNYLGYSMGLHLNNQTVIYNHLDITIYYNEVPGVDSGSAGDRKFWLVGVNVIVLSVDYTKTPLSMCNTPNYTLALTEDTENKVLFTYSVNFTPLDVTWNDRFDIYYSNYSSFVTTSIIYGFLLVLILSLAVVVIFMRIYKKNAYGILGADESGWKAIYADVFRSPNNFMTFSIITGFGVQIVASAFILMVFSVGGFLSIANPGGLSFAIIIIFSTCSIFNGYVSMRTYIMMGGTRKTYNAVMTAFLLPGLSLILVFIGNIQIWSNKYTYAATGFDVFIVLLLWLFLSVPLSLMSSYFVKNWPPSGYPCATNHIPRFIPITKWYHNTAIQSFLSGVIPFGIINNQLFFFLSGIVRNTHYQYSYGFGFSLILMIISIIELNIIIEFYQLSMENYSWWWRSLLGPSSTGFYTFVYFVYFGISKMYHGGANFYYFILSLIFSLLVAFFCSSISFLCSLWFTKKIYSTLHFE</sequence>
<dbReference type="EMBL" id="LODT01000051">
    <property type="protein sequence ID" value="KYQ88387.1"/>
    <property type="molecule type" value="Genomic_DNA"/>
</dbReference>
<dbReference type="Pfam" id="PF02990">
    <property type="entry name" value="EMP70"/>
    <property type="match status" value="1"/>
</dbReference>
<feature type="transmembrane region" description="Helical" evidence="7">
    <location>
        <begin position="268"/>
        <end position="290"/>
    </location>
</feature>
<reference evidence="8 9" key="1">
    <citation type="submission" date="2015-12" db="EMBL/GenBank/DDBJ databases">
        <title>Dictyostelia acquired genes for synthesis and detection of signals that induce cell-type specialization by lateral gene transfer from prokaryotes.</title>
        <authorList>
            <person name="Gloeckner G."/>
            <person name="Schaap P."/>
        </authorList>
    </citation>
    <scope>NUCLEOTIDE SEQUENCE [LARGE SCALE GENOMIC DNA]</scope>
    <source>
        <strain evidence="8 9">TK</strain>
    </source>
</reference>
<feature type="chain" id="PRO_5007359195" description="Transmembrane 9 superfamily member" evidence="7">
    <location>
        <begin position="26"/>
        <end position="618"/>
    </location>
</feature>
<evidence type="ECO:0000313" key="8">
    <source>
        <dbReference type="EMBL" id="KYQ88387.1"/>
    </source>
</evidence>
<comment type="subcellular location">
    <subcellularLocation>
        <location evidence="1">Membrane</location>
        <topology evidence="1">Multi-pass membrane protein</topology>
    </subcellularLocation>
</comment>